<keyword evidence="2" id="KW-0645">Protease</keyword>
<evidence type="ECO:0000313" key="2">
    <source>
        <dbReference type="EMBL" id="KAF6411453.1"/>
    </source>
</evidence>
<sequence length="77" mass="8951">MESHDCNRTSHDDEYPEENLREKHRYVSLTQLRENRMWLSCREGNRCRLLGGSRKPNDVPATAPESLGAERNPVQRG</sequence>
<feature type="region of interest" description="Disordered" evidence="1">
    <location>
        <begin position="49"/>
        <end position="77"/>
    </location>
</feature>
<protein>
    <submittedName>
        <fullName evidence="2">Serine protease 54</fullName>
    </submittedName>
</protein>
<dbReference type="GO" id="GO:0008233">
    <property type="term" value="F:peptidase activity"/>
    <property type="evidence" value="ECO:0007669"/>
    <property type="project" value="UniProtKB-KW"/>
</dbReference>
<proteinExistence type="predicted"/>
<keyword evidence="2" id="KW-0378">Hydrolase</keyword>
<dbReference type="AlphaFoldDB" id="A0A7J8CKM4"/>
<reference evidence="2 3" key="1">
    <citation type="journal article" date="2020" name="Nature">
        <title>Six reference-quality genomes reveal evolution of bat adaptations.</title>
        <authorList>
            <person name="Jebb D."/>
            <person name="Huang Z."/>
            <person name="Pippel M."/>
            <person name="Hughes G.M."/>
            <person name="Lavrichenko K."/>
            <person name="Devanna P."/>
            <person name="Winkler S."/>
            <person name="Jermiin L.S."/>
            <person name="Skirmuntt E.C."/>
            <person name="Katzourakis A."/>
            <person name="Burkitt-Gray L."/>
            <person name="Ray D.A."/>
            <person name="Sullivan K.A.M."/>
            <person name="Roscito J.G."/>
            <person name="Kirilenko B.M."/>
            <person name="Davalos L.M."/>
            <person name="Corthals A.P."/>
            <person name="Power M.L."/>
            <person name="Jones G."/>
            <person name="Ransome R.D."/>
            <person name="Dechmann D.K.N."/>
            <person name="Locatelli A.G."/>
            <person name="Puechmaille S.J."/>
            <person name="Fedrigo O."/>
            <person name="Jarvis E.D."/>
            <person name="Hiller M."/>
            <person name="Vernes S.C."/>
            <person name="Myers E.W."/>
            <person name="Teeling E.C."/>
        </authorList>
    </citation>
    <scope>NUCLEOTIDE SEQUENCE [LARGE SCALE GENOMIC DNA]</scope>
    <source>
        <strain evidence="2">MRouAeg1</strain>
        <tissue evidence="2">Muscle</tissue>
    </source>
</reference>
<comment type="caution">
    <text evidence="2">The sequence shown here is derived from an EMBL/GenBank/DDBJ whole genome shotgun (WGS) entry which is preliminary data.</text>
</comment>
<accession>A0A7J8CKM4</accession>
<keyword evidence="3" id="KW-1185">Reference proteome</keyword>
<organism evidence="2 3">
    <name type="scientific">Rousettus aegyptiacus</name>
    <name type="common">Egyptian fruit bat</name>
    <name type="synonym">Pteropus aegyptiacus</name>
    <dbReference type="NCBI Taxonomy" id="9407"/>
    <lineage>
        <taxon>Eukaryota</taxon>
        <taxon>Metazoa</taxon>
        <taxon>Chordata</taxon>
        <taxon>Craniata</taxon>
        <taxon>Vertebrata</taxon>
        <taxon>Euteleostomi</taxon>
        <taxon>Mammalia</taxon>
        <taxon>Eutheria</taxon>
        <taxon>Laurasiatheria</taxon>
        <taxon>Chiroptera</taxon>
        <taxon>Yinpterochiroptera</taxon>
        <taxon>Pteropodoidea</taxon>
        <taxon>Pteropodidae</taxon>
        <taxon>Rousettinae</taxon>
        <taxon>Rousettus</taxon>
    </lineage>
</organism>
<dbReference type="GO" id="GO:0006508">
    <property type="term" value="P:proteolysis"/>
    <property type="evidence" value="ECO:0007669"/>
    <property type="project" value="UniProtKB-KW"/>
</dbReference>
<name>A0A7J8CKM4_ROUAE</name>
<dbReference type="EMBL" id="JACASE010000014">
    <property type="protein sequence ID" value="KAF6411453.1"/>
    <property type="molecule type" value="Genomic_DNA"/>
</dbReference>
<dbReference type="Proteomes" id="UP000593571">
    <property type="component" value="Unassembled WGS sequence"/>
</dbReference>
<feature type="region of interest" description="Disordered" evidence="1">
    <location>
        <begin position="1"/>
        <end position="21"/>
    </location>
</feature>
<evidence type="ECO:0000313" key="3">
    <source>
        <dbReference type="Proteomes" id="UP000593571"/>
    </source>
</evidence>
<evidence type="ECO:0000256" key="1">
    <source>
        <dbReference type="SAM" id="MobiDB-lite"/>
    </source>
</evidence>
<gene>
    <name evidence="2" type="ORF">HJG63_016009</name>
</gene>